<dbReference type="Proteomes" id="UP000198728">
    <property type="component" value="Unassembled WGS sequence"/>
</dbReference>
<gene>
    <name evidence="1" type="ORF">SAMN04488094_102501</name>
</gene>
<protein>
    <submittedName>
        <fullName evidence="1">Uncharacterized protein</fullName>
    </submittedName>
</protein>
<dbReference type="RefSeq" id="WP_177208263.1">
    <property type="nucleotide sequence ID" value="NZ_FOLG01000002.1"/>
</dbReference>
<organism evidence="1 2">
    <name type="scientific">Tropicimonas isoalkanivorans</name>
    <dbReference type="NCBI Taxonomy" id="441112"/>
    <lineage>
        <taxon>Bacteria</taxon>
        <taxon>Pseudomonadati</taxon>
        <taxon>Pseudomonadota</taxon>
        <taxon>Alphaproteobacteria</taxon>
        <taxon>Rhodobacterales</taxon>
        <taxon>Roseobacteraceae</taxon>
        <taxon>Tropicimonas</taxon>
    </lineage>
</organism>
<name>A0A1I1GIQ1_9RHOB</name>
<evidence type="ECO:0000313" key="1">
    <source>
        <dbReference type="EMBL" id="SFC09050.1"/>
    </source>
</evidence>
<evidence type="ECO:0000313" key="2">
    <source>
        <dbReference type="Proteomes" id="UP000198728"/>
    </source>
</evidence>
<reference evidence="1 2" key="1">
    <citation type="submission" date="2016-10" db="EMBL/GenBank/DDBJ databases">
        <authorList>
            <person name="de Groot N.N."/>
        </authorList>
    </citation>
    <scope>NUCLEOTIDE SEQUENCE [LARGE SCALE GENOMIC DNA]</scope>
    <source>
        <strain evidence="1 2">DSM 19548</strain>
    </source>
</reference>
<sequence>MTAFARTAKHPNPADVIGPYSLWPRTRAARDWKKPATIAASVSAAGVFVHCVAPILA</sequence>
<accession>A0A1I1GIQ1</accession>
<proteinExistence type="predicted"/>
<dbReference type="EMBL" id="FOLG01000002">
    <property type="protein sequence ID" value="SFC09050.1"/>
    <property type="molecule type" value="Genomic_DNA"/>
</dbReference>
<keyword evidence="2" id="KW-1185">Reference proteome</keyword>
<dbReference type="AlphaFoldDB" id="A0A1I1GIQ1"/>